<dbReference type="SUPFAM" id="SSF82708">
    <property type="entry name" value="R3H domain"/>
    <property type="match status" value="1"/>
</dbReference>
<dbReference type="Gene3D" id="4.10.1110.10">
    <property type="entry name" value="AN1-like Zinc finger"/>
    <property type="match status" value="1"/>
</dbReference>
<comment type="subcellular location">
    <subcellularLocation>
        <location evidence="2">Cytoplasm</location>
    </subcellularLocation>
    <subcellularLocation>
        <location evidence="1">Nucleus</location>
    </subcellularLocation>
</comment>
<keyword evidence="9" id="KW-0347">Helicase</keyword>
<dbReference type="PANTHER" id="PTHR43788">
    <property type="entry name" value="DNA2/NAM7 HELICASE FAMILY MEMBER"/>
    <property type="match status" value="1"/>
</dbReference>
<gene>
    <name evidence="19" type="primary">IGHMBP2</name>
</gene>
<dbReference type="Gene3D" id="2.40.30.270">
    <property type="match status" value="1"/>
</dbReference>
<dbReference type="SUPFAM" id="SSF52540">
    <property type="entry name" value="P-loop containing nucleoside triphosphate hydrolases"/>
    <property type="match status" value="1"/>
</dbReference>
<organism evidence="18 19">
    <name type="scientific">Bison bison bison</name>
    <name type="common">North American plains bison</name>
    <dbReference type="NCBI Taxonomy" id="43346"/>
    <lineage>
        <taxon>Eukaryota</taxon>
        <taxon>Metazoa</taxon>
        <taxon>Chordata</taxon>
        <taxon>Craniata</taxon>
        <taxon>Vertebrata</taxon>
        <taxon>Euteleostomi</taxon>
        <taxon>Mammalia</taxon>
        <taxon>Eutheria</taxon>
        <taxon>Laurasiatheria</taxon>
        <taxon>Artiodactyla</taxon>
        <taxon>Ruminantia</taxon>
        <taxon>Pecora</taxon>
        <taxon>Bovidae</taxon>
        <taxon>Bovinae</taxon>
        <taxon>Bison</taxon>
    </lineage>
</organism>
<dbReference type="GO" id="GO:0003677">
    <property type="term" value="F:DNA binding"/>
    <property type="evidence" value="ECO:0007669"/>
    <property type="project" value="UniProtKB-KW"/>
</dbReference>
<dbReference type="InterPro" id="IPR003593">
    <property type="entry name" value="AAA+_ATPase"/>
</dbReference>
<evidence type="ECO:0000313" key="18">
    <source>
        <dbReference type="Proteomes" id="UP000515208"/>
    </source>
</evidence>
<dbReference type="FunFam" id="3.40.50.300:FF:001171">
    <property type="entry name" value="DNA-binding protein SMUBP-2"/>
    <property type="match status" value="1"/>
</dbReference>
<evidence type="ECO:0000256" key="10">
    <source>
        <dbReference type="ARBA" id="ARBA00022833"/>
    </source>
</evidence>
<keyword evidence="12" id="KW-0539">Nucleus</keyword>
<dbReference type="NCBIfam" id="TIGR00376">
    <property type="entry name" value="IGHMBP2 family helicase"/>
    <property type="match status" value="1"/>
</dbReference>
<dbReference type="Pfam" id="PF01428">
    <property type="entry name" value="zf-AN1"/>
    <property type="match status" value="1"/>
</dbReference>
<evidence type="ECO:0000256" key="3">
    <source>
        <dbReference type="ARBA" id="ARBA00007913"/>
    </source>
</evidence>
<dbReference type="FunFam" id="2.40.30.270:FF:000001">
    <property type="entry name" value="Immunoglobulin mu DNA-binding protein 2"/>
    <property type="match status" value="1"/>
</dbReference>
<dbReference type="PROSITE" id="PS51039">
    <property type="entry name" value="ZF_AN1"/>
    <property type="match status" value="1"/>
</dbReference>
<keyword evidence="11" id="KW-0067">ATP-binding</keyword>
<keyword evidence="7 14" id="KW-0863">Zinc-finger</keyword>
<dbReference type="Pfam" id="PF13087">
    <property type="entry name" value="AAA_12"/>
    <property type="match status" value="1"/>
</dbReference>
<dbReference type="Pfam" id="PF01424">
    <property type="entry name" value="R3H"/>
    <property type="match status" value="1"/>
</dbReference>
<keyword evidence="10" id="KW-0862">Zinc</keyword>
<protein>
    <submittedName>
        <fullName evidence="19">DNA-binding protein SMUBP-2</fullName>
    </submittedName>
</protein>
<dbReference type="Gene3D" id="3.40.50.300">
    <property type="entry name" value="P-loop containing nucleotide triphosphate hydrolases"/>
    <property type="match status" value="2"/>
</dbReference>
<dbReference type="Pfam" id="PF21138">
    <property type="entry name" value="SMUBP-2_HCS1_1B"/>
    <property type="match status" value="1"/>
</dbReference>
<dbReference type="GO" id="GO:0016787">
    <property type="term" value="F:hydrolase activity"/>
    <property type="evidence" value="ECO:0007669"/>
    <property type="project" value="UniProtKB-KW"/>
</dbReference>
<feature type="region of interest" description="Disordered" evidence="16">
    <location>
        <begin position="804"/>
        <end position="853"/>
    </location>
</feature>
<dbReference type="Gene3D" id="3.30.1370.50">
    <property type="entry name" value="R3H-like domain"/>
    <property type="match status" value="1"/>
</dbReference>
<keyword evidence="8" id="KW-0378">Hydrolase</keyword>
<dbReference type="CDD" id="cd18808">
    <property type="entry name" value="SF1_C_Upf1"/>
    <property type="match status" value="1"/>
</dbReference>
<evidence type="ECO:0000256" key="13">
    <source>
        <dbReference type="ARBA" id="ARBA00048432"/>
    </source>
</evidence>
<dbReference type="InterPro" id="IPR041679">
    <property type="entry name" value="DNA2/NAM7-like_C"/>
</dbReference>
<dbReference type="SMART" id="SM00382">
    <property type="entry name" value="AAA"/>
    <property type="match status" value="1"/>
</dbReference>
<dbReference type="SMART" id="SM00393">
    <property type="entry name" value="R3H"/>
    <property type="match status" value="1"/>
</dbReference>
<evidence type="ECO:0000256" key="16">
    <source>
        <dbReference type="SAM" id="MobiDB-lite"/>
    </source>
</evidence>
<dbReference type="FunFam" id="4.10.1110.10:FF:000002">
    <property type="entry name" value="Immunoglobulin mu DNA-binding protein 2"/>
    <property type="match status" value="1"/>
</dbReference>
<feature type="compositionally biased region" description="Low complexity" evidence="16">
    <location>
        <begin position="569"/>
        <end position="579"/>
    </location>
</feature>
<comment type="catalytic activity">
    <reaction evidence="13">
        <text>ATP + H2O = ADP + phosphate + H(+)</text>
        <dbReference type="Rhea" id="RHEA:13065"/>
        <dbReference type="ChEBI" id="CHEBI:15377"/>
        <dbReference type="ChEBI" id="CHEBI:15378"/>
        <dbReference type="ChEBI" id="CHEBI:30616"/>
        <dbReference type="ChEBI" id="CHEBI:43474"/>
        <dbReference type="ChEBI" id="CHEBI:456216"/>
        <dbReference type="EC" id="3.6.4.12"/>
    </reaction>
    <physiologicalReaction direction="left-to-right" evidence="13">
        <dbReference type="Rhea" id="RHEA:13066"/>
    </physiologicalReaction>
</comment>
<dbReference type="InterPro" id="IPR027417">
    <property type="entry name" value="P-loop_NTPase"/>
</dbReference>
<feature type="domain" description="AN1-type" evidence="17">
    <location>
        <begin position="751"/>
        <end position="800"/>
    </location>
</feature>
<dbReference type="InterPro" id="IPR004483">
    <property type="entry name" value="SMUBP-2/Hcs1-like"/>
</dbReference>
<accession>A0A6P3GXQ7</accession>
<keyword evidence="15" id="KW-0175">Coiled coil</keyword>
<proteinExistence type="inferred from homology"/>
<evidence type="ECO:0000256" key="12">
    <source>
        <dbReference type="ARBA" id="ARBA00023242"/>
    </source>
</evidence>
<dbReference type="OrthoDB" id="6513042at2759"/>
<dbReference type="InterPro" id="IPR001374">
    <property type="entry name" value="R3H_dom"/>
</dbReference>
<dbReference type="GO" id="GO:0008270">
    <property type="term" value="F:zinc ion binding"/>
    <property type="evidence" value="ECO:0007669"/>
    <property type="project" value="UniProtKB-KW"/>
</dbReference>
<dbReference type="InterPro" id="IPR000058">
    <property type="entry name" value="Znf_AN1"/>
</dbReference>
<dbReference type="KEGG" id="bbis:104987059"/>
<name>A0A6P3GXQ7_BISBB</name>
<dbReference type="Proteomes" id="UP000515208">
    <property type="component" value="Unplaced"/>
</dbReference>
<sequence>MASTPVESFVTKQLELLELERDAEVEERRSWQENVSLKELQSRGVCLLKLQVSSQRTGLYGRLLITLEPRRCVSAAVLPSNSFTSGDIVGLYDESGQLATGILTRITQKAVTVAFDESHDSQLSLDQEHSYRLLKLANDVTYKRLKKALISLKKHHAGPASSLIEVLFGASDPSPPSEMPPLTFCNPALDASQQEAVLFALSQKELAIIHGPPGTGKTTTVVEIILQAVKRGSKVLCCAPSNVAVDNLVERLAQWKQRILRLGHPARLLDSIQQHSLDAVLARSDSARIVADIRRDIDQAWAKNRKTQDKREKSNFRDEIKLLRKELKDREEAAMLESLAAANVVLATNTGASADGPLKLLPDSHFDMVVIDECAQALEASCWIPLLKARKCILAGDHKQLPPTIVSHKDDEQSKGNPGEVRLVGLHVQALVDAGVRAADIAVITPYNLQVDLLRQSLAHRLPELEIRSVDGFQGREKEAVILSFVRSNRKGEVGFLAEDRRINVAVTRARRHVAVVCDSRTVSNHAFLKTLVDYLTEHGEVRTAFEYLDDIVPENYSHEGAQAGGKPRGSAATARRAPGGTGPGRKKPSGAPLGSSEPQPQPSLNGGGGWEGAGSRDGADSFRAAIVEFVESEKTQLEFPASLNPHDRLRVHQIAEEFGLRQGHGVGPLPRAPEPWEAQPRPRLGPVCAGSCWQGSGQAARRADVGPAGSWHPTSLSSPAGVTDVCLPTGPAAIELPAEEDFDALVLAAIKADNTCGFAKCTASVVTLGQLCLHCGRRYCLSHHLPEVHGCGERARAHARQRISREGVLYPSSGTKDRSLDPAKRAQLQRRLDKKLDELTGQRRSKRKEKGK</sequence>
<dbReference type="GO" id="GO:0003723">
    <property type="term" value="F:RNA binding"/>
    <property type="evidence" value="ECO:0007669"/>
    <property type="project" value="InterPro"/>
</dbReference>
<dbReference type="AlphaFoldDB" id="A0A6P3GXQ7"/>
<feature type="region of interest" description="Disordered" evidence="16">
    <location>
        <begin position="559"/>
        <end position="618"/>
    </location>
</feature>
<evidence type="ECO:0000256" key="11">
    <source>
        <dbReference type="ARBA" id="ARBA00022840"/>
    </source>
</evidence>
<evidence type="ECO:0000256" key="14">
    <source>
        <dbReference type="PROSITE-ProRule" id="PRU00449"/>
    </source>
</evidence>
<reference evidence="19" key="1">
    <citation type="submission" date="2025-08" db="UniProtKB">
        <authorList>
            <consortium name="RefSeq"/>
        </authorList>
    </citation>
    <scope>IDENTIFICATION</scope>
    <source>
        <tissue evidence="19">Blood</tissue>
    </source>
</reference>
<feature type="compositionally biased region" description="Basic residues" evidence="16">
    <location>
        <begin position="844"/>
        <end position="853"/>
    </location>
</feature>
<evidence type="ECO:0000256" key="15">
    <source>
        <dbReference type="SAM" id="Coils"/>
    </source>
</evidence>
<dbReference type="GO" id="GO:0005524">
    <property type="term" value="F:ATP binding"/>
    <property type="evidence" value="ECO:0007669"/>
    <property type="project" value="UniProtKB-KW"/>
</dbReference>
<keyword evidence="19" id="KW-0238">DNA-binding</keyword>
<evidence type="ECO:0000259" key="17">
    <source>
        <dbReference type="PROSITE" id="PS51039"/>
    </source>
</evidence>
<keyword evidence="5" id="KW-0479">Metal-binding</keyword>
<evidence type="ECO:0000256" key="5">
    <source>
        <dbReference type="ARBA" id="ARBA00022723"/>
    </source>
</evidence>
<dbReference type="InterPro" id="IPR047187">
    <property type="entry name" value="SF1_C_Upf1"/>
</dbReference>
<dbReference type="CTD" id="3508"/>
<dbReference type="InterPro" id="IPR014001">
    <property type="entry name" value="Helicase_ATP-bd"/>
</dbReference>
<keyword evidence="18" id="KW-1185">Reference proteome</keyword>
<evidence type="ECO:0000256" key="6">
    <source>
        <dbReference type="ARBA" id="ARBA00022741"/>
    </source>
</evidence>
<evidence type="ECO:0000256" key="9">
    <source>
        <dbReference type="ARBA" id="ARBA00022806"/>
    </source>
</evidence>
<dbReference type="InterPro" id="IPR035896">
    <property type="entry name" value="AN1-like_Znf"/>
</dbReference>
<dbReference type="PANTHER" id="PTHR43788:SF8">
    <property type="entry name" value="DNA-BINDING PROTEIN SMUBP-2"/>
    <property type="match status" value="1"/>
</dbReference>
<dbReference type="SUPFAM" id="SSF118310">
    <property type="entry name" value="AN1-like Zinc finger"/>
    <property type="match status" value="1"/>
</dbReference>
<dbReference type="GeneID" id="104987059"/>
<dbReference type="InterPro" id="IPR036867">
    <property type="entry name" value="R3H_dom_sf"/>
</dbReference>
<dbReference type="GO" id="GO:0005634">
    <property type="term" value="C:nucleus"/>
    <property type="evidence" value="ECO:0007669"/>
    <property type="project" value="UniProtKB-SubCell"/>
</dbReference>
<dbReference type="InterPro" id="IPR048761">
    <property type="entry name" value="SMUBP-2_HCS1_1B"/>
</dbReference>
<evidence type="ECO:0000256" key="2">
    <source>
        <dbReference type="ARBA" id="ARBA00004496"/>
    </source>
</evidence>
<keyword evidence="6" id="KW-0547">Nucleotide-binding</keyword>
<dbReference type="SMART" id="SM00487">
    <property type="entry name" value="DEXDc"/>
    <property type="match status" value="1"/>
</dbReference>
<evidence type="ECO:0000256" key="8">
    <source>
        <dbReference type="ARBA" id="ARBA00022801"/>
    </source>
</evidence>
<evidence type="ECO:0000256" key="4">
    <source>
        <dbReference type="ARBA" id="ARBA00022490"/>
    </source>
</evidence>
<keyword evidence="4" id="KW-0963">Cytoplasm</keyword>
<dbReference type="InterPro" id="IPR050534">
    <property type="entry name" value="Coronavir_polyprotein_1ab"/>
</dbReference>
<feature type="coiled-coil region" evidence="15">
    <location>
        <begin position="306"/>
        <end position="333"/>
    </location>
</feature>
<dbReference type="RefSeq" id="XP_010836123.1">
    <property type="nucleotide sequence ID" value="XM_010837821.1"/>
</dbReference>
<evidence type="ECO:0000256" key="7">
    <source>
        <dbReference type="ARBA" id="ARBA00022771"/>
    </source>
</evidence>
<dbReference type="GO" id="GO:0005737">
    <property type="term" value="C:cytoplasm"/>
    <property type="evidence" value="ECO:0007669"/>
    <property type="project" value="UniProtKB-SubCell"/>
</dbReference>
<dbReference type="GO" id="GO:0043139">
    <property type="term" value="F:5'-3' DNA helicase activity"/>
    <property type="evidence" value="ECO:0007669"/>
    <property type="project" value="TreeGrafter"/>
</dbReference>
<comment type="similarity">
    <text evidence="3">Belongs to the DNA2/NAM7 helicase family.</text>
</comment>
<dbReference type="InterPro" id="IPR041677">
    <property type="entry name" value="DNA2/NAM7_AAA_11"/>
</dbReference>
<dbReference type="CDD" id="cd18044">
    <property type="entry name" value="DEXXQc_SMUBP2"/>
    <property type="match status" value="1"/>
</dbReference>
<evidence type="ECO:0000256" key="1">
    <source>
        <dbReference type="ARBA" id="ARBA00004123"/>
    </source>
</evidence>
<dbReference type="SMART" id="SM00154">
    <property type="entry name" value="ZnF_AN1"/>
    <property type="match status" value="1"/>
</dbReference>
<evidence type="ECO:0000313" key="19">
    <source>
        <dbReference type="RefSeq" id="XP_010836123.1"/>
    </source>
</evidence>
<feature type="compositionally biased region" description="Basic and acidic residues" evidence="16">
    <location>
        <begin position="816"/>
        <end position="842"/>
    </location>
</feature>
<dbReference type="Pfam" id="PF13086">
    <property type="entry name" value="AAA_11"/>
    <property type="match status" value="1"/>
</dbReference>